<keyword evidence="1" id="KW-1133">Transmembrane helix</keyword>
<keyword evidence="1" id="KW-0812">Transmembrane</keyword>
<dbReference type="InterPro" id="IPR016516">
    <property type="entry name" value="UCP07580"/>
</dbReference>
<comment type="caution">
    <text evidence="2">The sequence shown here is derived from an EMBL/GenBank/DDBJ whole genome shotgun (WGS) entry which is preliminary data.</text>
</comment>
<proteinExistence type="predicted"/>
<accession>A0A7X2IUG6</accession>
<dbReference type="PANTHER" id="PTHR39456:SF1">
    <property type="entry name" value="METAL-DEPENDENT HYDROLASE"/>
    <property type="match status" value="1"/>
</dbReference>
<reference evidence="2 3" key="1">
    <citation type="submission" date="2019-11" db="EMBL/GenBank/DDBJ databases">
        <title>Novel species isolated from a subtropical stream in China.</title>
        <authorList>
            <person name="Lu H."/>
        </authorList>
    </citation>
    <scope>NUCLEOTIDE SEQUENCE [LARGE SCALE GENOMIC DNA]</scope>
    <source>
        <strain evidence="2 3">FT92W</strain>
    </source>
</reference>
<evidence type="ECO:0000313" key="2">
    <source>
        <dbReference type="EMBL" id="MRV75698.1"/>
    </source>
</evidence>
<organism evidence="2 3">
    <name type="scientific">Pseudoduganella rivuli</name>
    <dbReference type="NCBI Taxonomy" id="2666085"/>
    <lineage>
        <taxon>Bacteria</taxon>
        <taxon>Pseudomonadati</taxon>
        <taxon>Pseudomonadota</taxon>
        <taxon>Betaproteobacteria</taxon>
        <taxon>Burkholderiales</taxon>
        <taxon>Oxalobacteraceae</taxon>
        <taxon>Telluria group</taxon>
        <taxon>Pseudoduganella</taxon>
    </lineage>
</organism>
<keyword evidence="1" id="KW-0472">Membrane</keyword>
<evidence type="ECO:0000313" key="3">
    <source>
        <dbReference type="Proteomes" id="UP000446768"/>
    </source>
</evidence>
<name>A0A7X2IUG6_9BURK</name>
<feature type="transmembrane region" description="Helical" evidence="1">
    <location>
        <begin position="189"/>
        <end position="211"/>
    </location>
</feature>
<evidence type="ECO:0008006" key="4">
    <source>
        <dbReference type="Google" id="ProtNLM"/>
    </source>
</evidence>
<gene>
    <name evidence="2" type="ORF">GJ700_28670</name>
</gene>
<dbReference type="Proteomes" id="UP000446768">
    <property type="component" value="Unassembled WGS sequence"/>
</dbReference>
<keyword evidence="3" id="KW-1185">Reference proteome</keyword>
<dbReference type="EMBL" id="WKJJ01000022">
    <property type="protein sequence ID" value="MRV75698.1"/>
    <property type="molecule type" value="Genomic_DNA"/>
</dbReference>
<dbReference type="AlphaFoldDB" id="A0A7X2IUG6"/>
<dbReference type="RefSeq" id="WP_154380489.1">
    <property type="nucleotide sequence ID" value="NZ_WKJJ01000022.1"/>
</dbReference>
<dbReference type="PANTHER" id="PTHR39456">
    <property type="entry name" value="METAL-DEPENDENT HYDROLASE"/>
    <property type="match status" value="1"/>
</dbReference>
<sequence>MKEQDGMKVRNRTFELEPEVLAENWNDGDICLTHTFSVASIILELGELYLVEFTAALLPRLDDPGVRARAKIFAAQESNHRRMHARYNALLAQAGFRLGPLYRAVALFIAASRRVLPERVMLAYLVSVEYLAALTAEWLFAGQLGRAALSGDTEVARFWRWHLAEEVEHRQVLHETYRHLGGGSAMLAFSTWSLATIFYLFINAGMIWLSLTRHGPSWALLRSLFHYNVGRSANCFRLPLKLLTATWRRFDPAYVCRGVAIEPHL</sequence>
<dbReference type="Pfam" id="PF10118">
    <property type="entry name" value="Metal_hydrol"/>
    <property type="match status" value="1"/>
</dbReference>
<evidence type="ECO:0000256" key="1">
    <source>
        <dbReference type="SAM" id="Phobius"/>
    </source>
</evidence>
<feature type="transmembrane region" description="Helical" evidence="1">
    <location>
        <begin position="122"/>
        <end position="141"/>
    </location>
</feature>
<protein>
    <recommendedName>
        <fullName evidence="4">Metal-dependent hydrolase</fullName>
    </recommendedName>
</protein>